<evidence type="ECO:0000313" key="2">
    <source>
        <dbReference type="Proteomes" id="UP000600946"/>
    </source>
</evidence>
<protein>
    <recommendedName>
        <fullName evidence="3">HPr kinase</fullName>
    </recommendedName>
</protein>
<dbReference type="SUPFAM" id="SSF53795">
    <property type="entry name" value="PEP carboxykinase-like"/>
    <property type="match status" value="1"/>
</dbReference>
<accession>A0ABQ2ZJ88</accession>
<dbReference type="EMBL" id="BMUU01000001">
    <property type="protein sequence ID" value="GGY15037.1"/>
    <property type="molecule type" value="Genomic_DNA"/>
</dbReference>
<keyword evidence="2" id="KW-1185">Reference proteome</keyword>
<proteinExistence type="predicted"/>
<reference evidence="2" key="1">
    <citation type="journal article" date="2019" name="Int. J. Syst. Evol. Microbiol.">
        <title>The Global Catalogue of Microorganisms (GCM) 10K type strain sequencing project: providing services to taxonomists for standard genome sequencing and annotation.</title>
        <authorList>
            <consortium name="The Broad Institute Genomics Platform"/>
            <consortium name="The Broad Institute Genome Sequencing Center for Infectious Disease"/>
            <person name="Wu L."/>
            <person name="Ma J."/>
        </authorList>
    </citation>
    <scope>NUCLEOTIDE SEQUENCE [LARGE SCALE GENOMIC DNA]</scope>
    <source>
        <strain evidence="2">JCM 4594</strain>
    </source>
</reference>
<evidence type="ECO:0000313" key="1">
    <source>
        <dbReference type="EMBL" id="GGY15037.1"/>
    </source>
</evidence>
<evidence type="ECO:0008006" key="3">
    <source>
        <dbReference type="Google" id="ProtNLM"/>
    </source>
</evidence>
<gene>
    <name evidence="1" type="ORF">GCM10010326_03250</name>
</gene>
<dbReference type="Gene3D" id="3.40.50.300">
    <property type="entry name" value="P-loop containing nucleotide triphosphate hydrolases"/>
    <property type="match status" value="1"/>
</dbReference>
<sequence length="330" mass="35701">MDSEDTVTVRCTGVAARAVEAEMPAEFWPTIEEQLAGFVAVGPPNSAENAWSVALSVKTDKTRPTGAHYGDYDDTLIWREIDGERRVVRLAADASSPYTSIHVVRNIRTLLRLDVAQYDASALFLHAGMFAWRGHGVAVVGNKRSGKTSTVLAAAAAGADFVSNDDLSLHRGPGGLVGQGWPRSVSVRLDTLDPLGLTLPADITHPANRHRTDARLLMPQEISRMTRCRIVPAAPLKAVLFPSFTGDEKCTLRRLDEEETAERLLANLLTPPVKDDDLSARFAPPPEEQLADRVRHLAALVPAFSLHQSLTALGLRAELAGALDRVVTAP</sequence>
<organism evidence="1 2">
    <name type="scientific">Streptomyces xanthochromogenes</name>
    <dbReference type="NCBI Taxonomy" id="67384"/>
    <lineage>
        <taxon>Bacteria</taxon>
        <taxon>Bacillati</taxon>
        <taxon>Actinomycetota</taxon>
        <taxon>Actinomycetes</taxon>
        <taxon>Kitasatosporales</taxon>
        <taxon>Streptomycetaceae</taxon>
        <taxon>Streptomyces</taxon>
    </lineage>
</organism>
<dbReference type="Proteomes" id="UP000600946">
    <property type="component" value="Unassembled WGS sequence"/>
</dbReference>
<comment type="caution">
    <text evidence="1">The sequence shown here is derived from an EMBL/GenBank/DDBJ whole genome shotgun (WGS) entry which is preliminary data.</text>
</comment>
<name>A0ABQ2ZJ88_9ACTN</name>
<dbReference type="InterPro" id="IPR027417">
    <property type="entry name" value="P-loop_NTPase"/>
</dbReference>